<accession>A0A1B7NGB6</accession>
<feature type="compositionally biased region" description="Polar residues" evidence="1">
    <location>
        <begin position="152"/>
        <end position="166"/>
    </location>
</feature>
<protein>
    <submittedName>
        <fullName evidence="2">Uncharacterized protein</fullName>
    </submittedName>
</protein>
<dbReference type="AlphaFoldDB" id="A0A1B7NGB6"/>
<proteinExistence type="predicted"/>
<feature type="compositionally biased region" description="Low complexity" evidence="1">
    <location>
        <begin position="106"/>
        <end position="118"/>
    </location>
</feature>
<sequence>MNALASSSSTDNPPLPPQSPRRSGNASRFLLSMRKSISHSLLMPSRKRNPNHPRGGIGMYSTLEERDPYVPPRMHSRYRDSSPSRPTIEQIAMGLHVSRTPHLRNPCHQAHSAPSSPSHIRHPHNAYEPTAPHRPTHSLPPPPSRSSLKKINASTTVNSHPPTSIPSLGATPSSSTIASTSIATPDGARSLLSLKFHMSKLMLSYRSTPMSPRIKSGASSGSGSEGTRPTTPRKSVRFSTSVLALDNESVKDS</sequence>
<feature type="compositionally biased region" description="Low complexity" evidence="1">
    <location>
        <begin position="170"/>
        <end position="181"/>
    </location>
</feature>
<dbReference type="Proteomes" id="UP000092154">
    <property type="component" value="Unassembled WGS sequence"/>
</dbReference>
<feature type="compositionally biased region" description="Polar residues" evidence="1">
    <location>
        <begin position="1"/>
        <end position="12"/>
    </location>
</feature>
<dbReference type="EMBL" id="KV448130">
    <property type="protein sequence ID" value="OAX43967.1"/>
    <property type="molecule type" value="Genomic_DNA"/>
</dbReference>
<feature type="region of interest" description="Disordered" evidence="1">
    <location>
        <begin position="1"/>
        <end position="85"/>
    </location>
</feature>
<keyword evidence="3" id="KW-1185">Reference proteome</keyword>
<dbReference type="STRING" id="1314800.A0A1B7NGB6"/>
<feature type="region of interest" description="Disordered" evidence="1">
    <location>
        <begin position="101"/>
        <end position="181"/>
    </location>
</feature>
<feature type="compositionally biased region" description="Low complexity" evidence="1">
    <location>
        <begin position="216"/>
        <end position="226"/>
    </location>
</feature>
<feature type="region of interest" description="Disordered" evidence="1">
    <location>
        <begin position="207"/>
        <end position="253"/>
    </location>
</feature>
<dbReference type="InParanoid" id="A0A1B7NGB6"/>
<name>A0A1B7NGB6_9AGAM</name>
<evidence type="ECO:0000313" key="3">
    <source>
        <dbReference type="Proteomes" id="UP000092154"/>
    </source>
</evidence>
<reference evidence="2 3" key="1">
    <citation type="submission" date="2016-06" db="EMBL/GenBank/DDBJ databases">
        <title>Comparative genomics of the ectomycorrhizal sister species Rhizopogon vinicolor and Rhizopogon vesiculosus (Basidiomycota: Boletales) reveals a divergence of the mating type B locus.</title>
        <authorList>
            <consortium name="DOE Joint Genome Institute"/>
            <person name="Mujic A.B."/>
            <person name="Kuo A."/>
            <person name="Tritt A."/>
            <person name="Lipzen A."/>
            <person name="Chen C."/>
            <person name="Johnson J."/>
            <person name="Sharma A."/>
            <person name="Barry K."/>
            <person name="Grigoriev I.V."/>
            <person name="Spatafora J.W."/>
        </authorList>
    </citation>
    <scope>NUCLEOTIDE SEQUENCE [LARGE SCALE GENOMIC DNA]</scope>
    <source>
        <strain evidence="2 3">AM-OR11-026</strain>
    </source>
</reference>
<gene>
    <name evidence="2" type="ORF">K503DRAFT_612414</name>
</gene>
<evidence type="ECO:0000256" key="1">
    <source>
        <dbReference type="SAM" id="MobiDB-lite"/>
    </source>
</evidence>
<feature type="compositionally biased region" description="Polar residues" evidence="1">
    <location>
        <begin position="227"/>
        <end position="242"/>
    </location>
</feature>
<organism evidence="2 3">
    <name type="scientific">Rhizopogon vinicolor AM-OR11-026</name>
    <dbReference type="NCBI Taxonomy" id="1314800"/>
    <lineage>
        <taxon>Eukaryota</taxon>
        <taxon>Fungi</taxon>
        <taxon>Dikarya</taxon>
        <taxon>Basidiomycota</taxon>
        <taxon>Agaricomycotina</taxon>
        <taxon>Agaricomycetes</taxon>
        <taxon>Agaricomycetidae</taxon>
        <taxon>Boletales</taxon>
        <taxon>Suillineae</taxon>
        <taxon>Rhizopogonaceae</taxon>
        <taxon>Rhizopogon</taxon>
    </lineage>
</organism>
<dbReference type="OrthoDB" id="3265692at2759"/>
<evidence type="ECO:0000313" key="2">
    <source>
        <dbReference type="EMBL" id="OAX43967.1"/>
    </source>
</evidence>